<dbReference type="AlphaFoldDB" id="A0A0G0H4K1"/>
<keyword evidence="1" id="KW-0812">Transmembrane</keyword>
<proteinExistence type="predicted"/>
<keyword evidence="1" id="KW-1133">Transmembrane helix</keyword>
<sequence>MISNSIPSIAKDAPLMIDQKEEGYVEASVEHKGKLIFIAGCLFGVFILISSWLIFIFWLDGSSH</sequence>
<protein>
    <submittedName>
        <fullName evidence="2">Uncharacterized protein</fullName>
    </submittedName>
</protein>
<dbReference type="Proteomes" id="UP000034591">
    <property type="component" value="Unassembled WGS sequence"/>
</dbReference>
<comment type="caution">
    <text evidence="2">The sequence shown here is derived from an EMBL/GenBank/DDBJ whole genome shotgun (WGS) entry which is preliminary data.</text>
</comment>
<name>A0A0G0H4K1_9BACT</name>
<feature type="transmembrane region" description="Helical" evidence="1">
    <location>
        <begin position="35"/>
        <end position="59"/>
    </location>
</feature>
<keyword evidence="1" id="KW-0472">Membrane</keyword>
<dbReference type="STRING" id="1618545.US53_C0028G0005"/>
<evidence type="ECO:0000256" key="1">
    <source>
        <dbReference type="SAM" id="Phobius"/>
    </source>
</evidence>
<evidence type="ECO:0000313" key="3">
    <source>
        <dbReference type="Proteomes" id="UP000034591"/>
    </source>
</evidence>
<accession>A0A0G0H4K1</accession>
<gene>
    <name evidence="2" type="ORF">US53_C0028G0005</name>
</gene>
<evidence type="ECO:0000313" key="2">
    <source>
        <dbReference type="EMBL" id="KKQ37077.1"/>
    </source>
</evidence>
<organism evidence="2 3">
    <name type="scientific">Candidatus Woesebacteria bacterium GW2011_GWA1_37_7</name>
    <dbReference type="NCBI Taxonomy" id="1618545"/>
    <lineage>
        <taxon>Bacteria</taxon>
        <taxon>Candidatus Woeseibacteriota</taxon>
    </lineage>
</organism>
<dbReference type="EMBL" id="LBTI01000028">
    <property type="protein sequence ID" value="KKQ37077.1"/>
    <property type="molecule type" value="Genomic_DNA"/>
</dbReference>
<reference evidence="2 3" key="1">
    <citation type="journal article" date="2015" name="Nature">
        <title>rRNA introns, odd ribosomes, and small enigmatic genomes across a large radiation of phyla.</title>
        <authorList>
            <person name="Brown C.T."/>
            <person name="Hug L.A."/>
            <person name="Thomas B.C."/>
            <person name="Sharon I."/>
            <person name="Castelle C.J."/>
            <person name="Singh A."/>
            <person name="Wilkins M.J."/>
            <person name="Williams K.H."/>
            <person name="Banfield J.F."/>
        </authorList>
    </citation>
    <scope>NUCLEOTIDE SEQUENCE [LARGE SCALE GENOMIC DNA]</scope>
</reference>